<proteinExistence type="predicted"/>
<dbReference type="AlphaFoldDB" id="A0A0A8ZWG4"/>
<reference evidence="1" key="2">
    <citation type="journal article" date="2015" name="Data Brief">
        <title>Shoot transcriptome of the giant reed, Arundo donax.</title>
        <authorList>
            <person name="Barrero R.A."/>
            <person name="Guerrero F.D."/>
            <person name="Moolhuijzen P."/>
            <person name="Goolsby J.A."/>
            <person name="Tidwell J."/>
            <person name="Bellgard S.E."/>
            <person name="Bellgard M.I."/>
        </authorList>
    </citation>
    <scope>NUCLEOTIDE SEQUENCE</scope>
    <source>
        <tissue evidence="1">Shoot tissue taken approximately 20 cm above the soil surface</tissue>
    </source>
</reference>
<evidence type="ECO:0000313" key="1">
    <source>
        <dbReference type="EMBL" id="JAD43739.1"/>
    </source>
</evidence>
<dbReference type="EMBL" id="GBRH01254156">
    <property type="protein sequence ID" value="JAD43739.1"/>
    <property type="molecule type" value="Transcribed_RNA"/>
</dbReference>
<sequence>MQELCGTNSTFYYRGPIQFNDLGNQNKFKEEEKSPKSKRIFATGIKLFCISIRSKPSRISMAG</sequence>
<protein>
    <submittedName>
        <fullName evidence="1">Uncharacterized protein</fullName>
    </submittedName>
</protein>
<accession>A0A0A8ZWG4</accession>
<name>A0A0A8ZWG4_ARUDO</name>
<reference evidence="1" key="1">
    <citation type="submission" date="2014-09" db="EMBL/GenBank/DDBJ databases">
        <authorList>
            <person name="Magalhaes I.L.F."/>
            <person name="Oliveira U."/>
            <person name="Santos F.R."/>
            <person name="Vidigal T.H.D.A."/>
            <person name="Brescovit A.D."/>
            <person name="Santos A.J."/>
        </authorList>
    </citation>
    <scope>NUCLEOTIDE SEQUENCE</scope>
    <source>
        <tissue evidence="1">Shoot tissue taken approximately 20 cm above the soil surface</tissue>
    </source>
</reference>
<organism evidence="1">
    <name type="scientific">Arundo donax</name>
    <name type="common">Giant reed</name>
    <name type="synonym">Donax arundinaceus</name>
    <dbReference type="NCBI Taxonomy" id="35708"/>
    <lineage>
        <taxon>Eukaryota</taxon>
        <taxon>Viridiplantae</taxon>
        <taxon>Streptophyta</taxon>
        <taxon>Embryophyta</taxon>
        <taxon>Tracheophyta</taxon>
        <taxon>Spermatophyta</taxon>
        <taxon>Magnoliopsida</taxon>
        <taxon>Liliopsida</taxon>
        <taxon>Poales</taxon>
        <taxon>Poaceae</taxon>
        <taxon>PACMAD clade</taxon>
        <taxon>Arundinoideae</taxon>
        <taxon>Arundineae</taxon>
        <taxon>Arundo</taxon>
    </lineage>
</organism>